<proteinExistence type="predicted"/>
<dbReference type="Proteomes" id="UP000015101">
    <property type="component" value="Unassembled WGS sequence"/>
</dbReference>
<protein>
    <submittedName>
        <fullName evidence="2 3">Uncharacterized protein</fullName>
    </submittedName>
</protein>
<evidence type="ECO:0000256" key="1">
    <source>
        <dbReference type="SAM" id="Coils"/>
    </source>
</evidence>
<dbReference type="EnsemblMetazoa" id="HelroT194363">
    <property type="protein sequence ID" value="HelroP194363"/>
    <property type="gene ID" value="HelroG194363"/>
</dbReference>
<reference evidence="2 4" key="2">
    <citation type="journal article" date="2013" name="Nature">
        <title>Insights into bilaterian evolution from three spiralian genomes.</title>
        <authorList>
            <person name="Simakov O."/>
            <person name="Marletaz F."/>
            <person name="Cho S.J."/>
            <person name="Edsinger-Gonzales E."/>
            <person name="Havlak P."/>
            <person name="Hellsten U."/>
            <person name="Kuo D.H."/>
            <person name="Larsson T."/>
            <person name="Lv J."/>
            <person name="Arendt D."/>
            <person name="Savage R."/>
            <person name="Osoegawa K."/>
            <person name="de Jong P."/>
            <person name="Grimwood J."/>
            <person name="Chapman J.A."/>
            <person name="Shapiro H."/>
            <person name="Aerts A."/>
            <person name="Otillar R.P."/>
            <person name="Terry A.Y."/>
            <person name="Boore J.L."/>
            <person name="Grigoriev I.V."/>
            <person name="Lindberg D.R."/>
            <person name="Seaver E.C."/>
            <person name="Weisblat D.A."/>
            <person name="Putnam N.H."/>
            <person name="Rokhsar D.S."/>
        </authorList>
    </citation>
    <scope>NUCLEOTIDE SEQUENCE</scope>
</reference>
<reference evidence="3" key="3">
    <citation type="submission" date="2015-06" db="UniProtKB">
        <authorList>
            <consortium name="EnsemblMetazoa"/>
        </authorList>
    </citation>
    <scope>IDENTIFICATION</scope>
</reference>
<dbReference type="RefSeq" id="XP_009029730.1">
    <property type="nucleotide sequence ID" value="XM_009031482.1"/>
</dbReference>
<dbReference type="Gene3D" id="1.20.5.990">
    <property type="entry name" value="Nemo cc2-lz domain - 1d5 darpin complex"/>
    <property type="match status" value="1"/>
</dbReference>
<feature type="coiled-coil region" evidence="1">
    <location>
        <begin position="18"/>
        <end position="176"/>
    </location>
</feature>
<dbReference type="EMBL" id="KB097661">
    <property type="protein sequence ID" value="ESN92231.1"/>
    <property type="molecule type" value="Genomic_DNA"/>
</dbReference>
<dbReference type="AlphaFoldDB" id="T1FVZ6"/>
<dbReference type="HOGENOM" id="CLU_848046_0_0_1"/>
<organism evidence="3 4">
    <name type="scientific">Helobdella robusta</name>
    <name type="common">Californian leech</name>
    <dbReference type="NCBI Taxonomy" id="6412"/>
    <lineage>
        <taxon>Eukaryota</taxon>
        <taxon>Metazoa</taxon>
        <taxon>Spiralia</taxon>
        <taxon>Lophotrochozoa</taxon>
        <taxon>Annelida</taxon>
        <taxon>Clitellata</taxon>
        <taxon>Hirudinea</taxon>
        <taxon>Rhynchobdellida</taxon>
        <taxon>Glossiphoniidae</taxon>
        <taxon>Helobdella</taxon>
    </lineage>
</organism>
<sequence length="328" mass="37696">MEKQNDKKITVDNDSGLLIRAMADLKRVNEQLQAMLQKALERVELLESCKTQDEEKIVGKFGELNILLRNKDLEINTISQEYELLKEQVEDMTASTSVEIDQLKDKIAFLEKENTRLEDLQTPLLIQLESYRNDFEEERKCREALNDVKLKLEEELKALNQENYLLKLQLKQQQQQQNFTPITPTSTPRPGLNASLNLNKNNISPPSINKAIETPLLLTLQNGNVINNNIESETNNDDGGYGDFNPAVLDPVSDNQQRILLLRPLSQLSDNNATMNVNLRRSFQGHNTKNNYNDNYYDKNNYDDNNYINNKKNDGSWSSHLATKINNV</sequence>
<gene>
    <name evidence="3" type="primary">20212992</name>
    <name evidence="2" type="ORF">HELRODRAFT_194363</name>
</gene>
<dbReference type="InParanoid" id="T1FVZ6"/>
<evidence type="ECO:0000313" key="4">
    <source>
        <dbReference type="Proteomes" id="UP000015101"/>
    </source>
</evidence>
<dbReference type="KEGG" id="hro:HELRODRAFT_194363"/>
<reference evidence="4" key="1">
    <citation type="submission" date="2012-12" db="EMBL/GenBank/DDBJ databases">
        <authorList>
            <person name="Hellsten U."/>
            <person name="Grimwood J."/>
            <person name="Chapman J.A."/>
            <person name="Shapiro H."/>
            <person name="Aerts A."/>
            <person name="Otillar R.P."/>
            <person name="Terry A.Y."/>
            <person name="Boore J.L."/>
            <person name="Simakov O."/>
            <person name="Marletaz F."/>
            <person name="Cho S.-J."/>
            <person name="Edsinger-Gonzales E."/>
            <person name="Havlak P."/>
            <person name="Kuo D.-H."/>
            <person name="Larsson T."/>
            <person name="Lv J."/>
            <person name="Arendt D."/>
            <person name="Savage R."/>
            <person name="Osoegawa K."/>
            <person name="de Jong P."/>
            <person name="Lindberg D.R."/>
            <person name="Seaver E.C."/>
            <person name="Weisblat D.A."/>
            <person name="Putnam N.H."/>
            <person name="Grigoriev I.V."/>
            <person name="Rokhsar D.S."/>
        </authorList>
    </citation>
    <scope>NUCLEOTIDE SEQUENCE</scope>
</reference>
<evidence type="ECO:0000313" key="2">
    <source>
        <dbReference type="EMBL" id="ESN92231.1"/>
    </source>
</evidence>
<dbReference type="CTD" id="20212992"/>
<name>T1FVZ6_HELRO</name>
<keyword evidence="1" id="KW-0175">Coiled coil</keyword>
<dbReference type="GeneID" id="20212992"/>
<accession>T1FVZ6</accession>
<keyword evidence="4" id="KW-1185">Reference proteome</keyword>
<dbReference type="EMBL" id="AMQM01007765">
    <property type="status" value="NOT_ANNOTATED_CDS"/>
    <property type="molecule type" value="Genomic_DNA"/>
</dbReference>
<evidence type="ECO:0000313" key="3">
    <source>
        <dbReference type="EnsemblMetazoa" id="HelroP194363"/>
    </source>
</evidence>